<dbReference type="InterPro" id="IPR052574">
    <property type="entry name" value="CDIRP"/>
</dbReference>
<evidence type="ECO:0000256" key="3">
    <source>
        <dbReference type="SAM" id="MobiDB-lite"/>
    </source>
</evidence>
<dbReference type="EMBL" id="JAOSHN010000002">
    <property type="protein sequence ID" value="MCU7377736.1"/>
    <property type="molecule type" value="Genomic_DNA"/>
</dbReference>
<feature type="signal peptide" evidence="5">
    <location>
        <begin position="1"/>
        <end position="30"/>
    </location>
</feature>
<keyword evidence="7" id="KW-1185">Reference proteome</keyword>
<keyword evidence="5" id="KW-0732">Signal</keyword>
<proteinExistence type="predicted"/>
<dbReference type="RefSeq" id="WP_269478397.1">
    <property type="nucleotide sequence ID" value="NZ_JAOSHN010000002.1"/>
</dbReference>
<feature type="chain" id="PRO_5039885623" description="EF-hand domain-containing protein" evidence="5">
    <location>
        <begin position="31"/>
        <end position="754"/>
    </location>
</feature>
<keyword evidence="4" id="KW-0472">Membrane</keyword>
<accession>A0A9J6QJR9</accession>
<reference evidence="6" key="1">
    <citation type="submission" date="2022-09" db="EMBL/GenBank/DDBJ databases">
        <title>Culturomic study of gut microbiota in children with autism spectrum disorder.</title>
        <authorList>
            <person name="Efimov B.A."/>
            <person name="Chaplin A.V."/>
            <person name="Sokolova S.R."/>
            <person name="Pikina A.P."/>
            <person name="Korzhanova M."/>
            <person name="Belova V."/>
            <person name="Korostin D."/>
        </authorList>
    </citation>
    <scope>NUCLEOTIDE SEQUENCE</scope>
    <source>
        <strain evidence="6">ASD5510</strain>
    </source>
</reference>
<dbReference type="Gene3D" id="3.80.10.10">
    <property type="entry name" value="Ribonuclease Inhibitor"/>
    <property type="match status" value="2"/>
</dbReference>
<keyword evidence="4" id="KW-0812">Transmembrane</keyword>
<keyword evidence="2" id="KW-0677">Repeat</keyword>
<evidence type="ECO:0000313" key="6">
    <source>
        <dbReference type="EMBL" id="MCU7377736.1"/>
    </source>
</evidence>
<evidence type="ECO:0000256" key="1">
    <source>
        <dbReference type="ARBA" id="ARBA00022614"/>
    </source>
</evidence>
<evidence type="ECO:0000256" key="5">
    <source>
        <dbReference type="SAM" id="SignalP"/>
    </source>
</evidence>
<sequence>MDGKKRKTAVLTMAAVLSAMIIASPLAVTAQETALAAPAITRDGNVQKETAPAIRLPENLRAKAGTALKDVALPEPWTWADGSTVIPAETAEYPARLCVDDTTYDYSKVEGYNAGGGGSYVERMVAVTAEAAKATNPVKGKPRGLPGDPPTTYAVGDIEINADNFPDAEFQNYIRNNFDNGDGKLSAAEIDAITRIDVHGETGIKSLTGIEHFTALETLMCTNTGIGSLDVSHNEKLTFLSCGDNASLTSLTVEGAAALTDLNCANTGIGSLDVSSNMKLENLYCPNTPSLTSLTVEGATALTYLYCANTGIGSLDVSSNKKLMTLRCENNASLTSLTVEGAEALIKLWCYNTGIGSLDVSSNKKLENMDCGNTTSLTNLKVEGAEALSFLDCDNTGIGSLDVSRNPNLTELDCSKNASLTSLTVEGAEALTELYCANTGIGSLDVSHNEKLKYLSCSDNASLTSLTVEGAEALIKLWCYNTGIGSLDVSSNKKLENMDCGNTTSLTNLKVEGAAALSFLDCDNTGIGSLDVSSNQDLVSLNCENNASLTNLKVEGAEALKSLRCFNTGIGSLDVSRNTELTYLNCSNNPLAYLNIGTNTNLNVDSTGLKPVEVTVPSDRFQMADKFAGIDAGAVDNTTVQGAVYDKTSGTMSNYHAGGQITYTYHCGTSSSGEVTIEVTLKITLESTITRTYTVEEKAPSGGVKDSDNNHDGTKTDKKAAQTDDPANVGVLAAMILLSAGCMFVLIRKKGQKK</sequence>
<dbReference type="GO" id="GO:0035591">
    <property type="term" value="F:signaling adaptor activity"/>
    <property type="evidence" value="ECO:0007669"/>
    <property type="project" value="TreeGrafter"/>
</dbReference>
<dbReference type="AlphaFoldDB" id="A0A9J6QJR9"/>
<dbReference type="InterPro" id="IPR032675">
    <property type="entry name" value="LRR_dom_sf"/>
</dbReference>
<keyword evidence="4" id="KW-1133">Transmembrane helix</keyword>
<dbReference type="Proteomes" id="UP001065549">
    <property type="component" value="Unassembled WGS sequence"/>
</dbReference>
<organism evidence="6 7">
    <name type="scientific">Hominibacterium faecale</name>
    <dbReference type="NCBI Taxonomy" id="2839743"/>
    <lineage>
        <taxon>Bacteria</taxon>
        <taxon>Bacillati</taxon>
        <taxon>Bacillota</taxon>
        <taxon>Clostridia</taxon>
        <taxon>Peptostreptococcales</taxon>
        <taxon>Anaerovoracaceae</taxon>
        <taxon>Hominibacterium</taxon>
    </lineage>
</organism>
<gene>
    <name evidence="6" type="ORF">OBO34_05125</name>
</gene>
<protein>
    <recommendedName>
        <fullName evidence="8">EF-hand domain-containing protein</fullName>
    </recommendedName>
</protein>
<dbReference type="SUPFAM" id="SSF52058">
    <property type="entry name" value="L domain-like"/>
    <property type="match status" value="2"/>
</dbReference>
<keyword evidence="1" id="KW-0433">Leucine-rich repeat</keyword>
<evidence type="ECO:0000256" key="2">
    <source>
        <dbReference type="ARBA" id="ARBA00022737"/>
    </source>
</evidence>
<evidence type="ECO:0008006" key="8">
    <source>
        <dbReference type="Google" id="ProtNLM"/>
    </source>
</evidence>
<dbReference type="PANTHER" id="PTHR47566">
    <property type="match status" value="1"/>
</dbReference>
<evidence type="ECO:0000256" key="4">
    <source>
        <dbReference type="SAM" id="Phobius"/>
    </source>
</evidence>
<name>A0A9J6QJR9_9FIRM</name>
<comment type="caution">
    <text evidence="6">The sequence shown here is derived from an EMBL/GenBank/DDBJ whole genome shotgun (WGS) entry which is preliminary data.</text>
</comment>
<evidence type="ECO:0000313" key="7">
    <source>
        <dbReference type="Proteomes" id="UP001065549"/>
    </source>
</evidence>
<dbReference type="PANTHER" id="PTHR47566:SF1">
    <property type="entry name" value="PROTEIN NUD1"/>
    <property type="match status" value="1"/>
</dbReference>
<feature type="region of interest" description="Disordered" evidence="3">
    <location>
        <begin position="696"/>
        <end position="722"/>
    </location>
</feature>
<feature type="transmembrane region" description="Helical" evidence="4">
    <location>
        <begin position="727"/>
        <end position="747"/>
    </location>
</feature>